<evidence type="ECO:0000313" key="1">
    <source>
        <dbReference type="EMBL" id="KAF5708346.1"/>
    </source>
</evidence>
<proteinExistence type="predicted"/>
<dbReference type="Proteomes" id="UP000532311">
    <property type="component" value="Unassembled WGS sequence"/>
</dbReference>
<organism evidence="1 2">
    <name type="scientific">Fusarium globosum</name>
    <dbReference type="NCBI Taxonomy" id="78864"/>
    <lineage>
        <taxon>Eukaryota</taxon>
        <taxon>Fungi</taxon>
        <taxon>Dikarya</taxon>
        <taxon>Ascomycota</taxon>
        <taxon>Pezizomycotina</taxon>
        <taxon>Sordariomycetes</taxon>
        <taxon>Hypocreomycetidae</taxon>
        <taxon>Hypocreales</taxon>
        <taxon>Nectriaceae</taxon>
        <taxon>Fusarium</taxon>
        <taxon>Fusarium fujikuroi species complex</taxon>
    </lineage>
</organism>
<sequence>MFIKVKTEPPSTSSAEESCRGICPAHLDRTFAIVDERDTLTVGVAIFNDLELSFFDGITINLHPGGLATASCGVDSEGESGWSVSPDSS</sequence>
<evidence type="ECO:0000313" key="2">
    <source>
        <dbReference type="Proteomes" id="UP000532311"/>
    </source>
</evidence>
<keyword evidence="2" id="KW-1185">Reference proteome</keyword>
<protein>
    <submittedName>
        <fullName evidence="1">Uncharacterized protein</fullName>
    </submittedName>
</protein>
<accession>A0A8H5YAZ7</accession>
<reference evidence="1 2" key="1">
    <citation type="submission" date="2020-05" db="EMBL/GenBank/DDBJ databases">
        <title>Identification and distribution of gene clusters putatively required for synthesis of sphingolipid metabolism inhibitors in phylogenetically diverse species of the filamentous fungus Fusarium.</title>
        <authorList>
            <person name="Kim H.-S."/>
            <person name="Busman M."/>
            <person name="Brown D.W."/>
            <person name="Divon H."/>
            <person name="Uhlig S."/>
            <person name="Proctor R.H."/>
        </authorList>
    </citation>
    <scope>NUCLEOTIDE SEQUENCE [LARGE SCALE GENOMIC DNA]</scope>
    <source>
        <strain evidence="1 2">NRRL 26131</strain>
    </source>
</reference>
<name>A0A8H5YAZ7_9HYPO</name>
<dbReference type="AlphaFoldDB" id="A0A8H5YAZ7"/>
<comment type="caution">
    <text evidence="1">The sequence shown here is derived from an EMBL/GenBank/DDBJ whole genome shotgun (WGS) entry which is preliminary data.</text>
</comment>
<dbReference type="EMBL" id="JAAQPF010000272">
    <property type="protein sequence ID" value="KAF5708346.1"/>
    <property type="molecule type" value="Genomic_DNA"/>
</dbReference>
<gene>
    <name evidence="1" type="ORF">FGLOB1_6471</name>
</gene>